<reference evidence="4" key="1">
    <citation type="journal article" date="2020" name="Cell">
        <title>Large-Scale Comparative Analyses of Tick Genomes Elucidate Their Genetic Diversity and Vector Capacities.</title>
        <authorList>
            <consortium name="Tick Genome and Microbiome Consortium (TIGMIC)"/>
            <person name="Jia N."/>
            <person name="Wang J."/>
            <person name="Shi W."/>
            <person name="Du L."/>
            <person name="Sun Y."/>
            <person name="Zhan W."/>
            <person name="Jiang J.F."/>
            <person name="Wang Q."/>
            <person name="Zhang B."/>
            <person name="Ji P."/>
            <person name="Bell-Sakyi L."/>
            <person name="Cui X.M."/>
            <person name="Yuan T.T."/>
            <person name="Jiang B.G."/>
            <person name="Yang W.F."/>
            <person name="Lam T.T."/>
            <person name="Chang Q.C."/>
            <person name="Ding S.J."/>
            <person name="Wang X.J."/>
            <person name="Zhu J.G."/>
            <person name="Ruan X.D."/>
            <person name="Zhao L."/>
            <person name="Wei J.T."/>
            <person name="Ye R.Z."/>
            <person name="Que T.C."/>
            <person name="Du C.H."/>
            <person name="Zhou Y.H."/>
            <person name="Cheng J.X."/>
            <person name="Dai P.F."/>
            <person name="Guo W.B."/>
            <person name="Han X.H."/>
            <person name="Huang E.J."/>
            <person name="Li L.F."/>
            <person name="Wei W."/>
            <person name="Gao Y.C."/>
            <person name="Liu J.Z."/>
            <person name="Shao H.Z."/>
            <person name="Wang X."/>
            <person name="Wang C.C."/>
            <person name="Yang T.C."/>
            <person name="Huo Q.B."/>
            <person name="Li W."/>
            <person name="Chen H.Y."/>
            <person name="Chen S.E."/>
            <person name="Zhou L.G."/>
            <person name="Ni X.B."/>
            <person name="Tian J.H."/>
            <person name="Sheng Y."/>
            <person name="Liu T."/>
            <person name="Pan Y.S."/>
            <person name="Xia L.Y."/>
            <person name="Li J."/>
            <person name="Zhao F."/>
            <person name="Cao W.C."/>
        </authorList>
    </citation>
    <scope>NUCLEOTIDE SEQUENCE</scope>
    <source>
        <strain evidence="4">Rmic-2018</strain>
    </source>
</reference>
<keyword evidence="1" id="KW-0479">Metal-binding</keyword>
<dbReference type="InterPro" id="IPR036875">
    <property type="entry name" value="Znf_CCHC_sf"/>
</dbReference>
<dbReference type="SUPFAM" id="SSF57756">
    <property type="entry name" value="Retrovirus zinc finger-like domains"/>
    <property type="match status" value="1"/>
</dbReference>
<feature type="region of interest" description="Disordered" evidence="2">
    <location>
        <begin position="191"/>
        <end position="244"/>
    </location>
</feature>
<evidence type="ECO:0000313" key="4">
    <source>
        <dbReference type="EMBL" id="KAH8038154.1"/>
    </source>
</evidence>
<protein>
    <recommendedName>
        <fullName evidence="3">CCHC-type domain-containing protein</fullName>
    </recommendedName>
</protein>
<evidence type="ECO:0000313" key="5">
    <source>
        <dbReference type="Proteomes" id="UP000821866"/>
    </source>
</evidence>
<dbReference type="AlphaFoldDB" id="A0A9J6EV24"/>
<accession>A0A9J6EV24</accession>
<feature type="region of interest" description="Disordered" evidence="2">
    <location>
        <begin position="256"/>
        <end position="276"/>
    </location>
</feature>
<feature type="compositionally biased region" description="Basic residues" evidence="2">
    <location>
        <begin position="219"/>
        <end position="230"/>
    </location>
</feature>
<proteinExistence type="predicted"/>
<organism evidence="4 5">
    <name type="scientific">Rhipicephalus microplus</name>
    <name type="common">Cattle tick</name>
    <name type="synonym">Boophilus microplus</name>
    <dbReference type="NCBI Taxonomy" id="6941"/>
    <lineage>
        <taxon>Eukaryota</taxon>
        <taxon>Metazoa</taxon>
        <taxon>Ecdysozoa</taxon>
        <taxon>Arthropoda</taxon>
        <taxon>Chelicerata</taxon>
        <taxon>Arachnida</taxon>
        <taxon>Acari</taxon>
        <taxon>Parasitiformes</taxon>
        <taxon>Ixodida</taxon>
        <taxon>Ixodoidea</taxon>
        <taxon>Ixodidae</taxon>
        <taxon>Rhipicephalinae</taxon>
        <taxon>Rhipicephalus</taxon>
        <taxon>Boophilus</taxon>
    </lineage>
</organism>
<keyword evidence="1" id="KW-0862">Zinc</keyword>
<dbReference type="GO" id="GO:0008270">
    <property type="term" value="F:zinc ion binding"/>
    <property type="evidence" value="ECO:0007669"/>
    <property type="project" value="UniProtKB-KW"/>
</dbReference>
<dbReference type="EMBL" id="JABSTU010000002">
    <property type="protein sequence ID" value="KAH8038154.1"/>
    <property type="molecule type" value="Genomic_DNA"/>
</dbReference>
<keyword evidence="5" id="KW-1185">Reference proteome</keyword>
<sequence length="276" mass="30349">MLCRNLQQNIIVVSTPIEAHADKYQFLAHITFGKKMYETSAYEVAPDYTSKGVIHGIPLEDSAHDISSNVVITINLTALADKRLSNTTPGLVLFEVFRVLTYVCYGGALLRCTLYRKQVDTCYHCGGRGHRADVCSNPQDRICRGCGAPSPPKTTSVHKHGNPAEATIIQPTGPAGHDTRQTPYIVTRRHWEGQQQVSPKPTASSNDANQQNTLPPRPHGGRGRPKSRTHSRFESRSRGTTPGLYKLRWADVVAGTQHRSEEAASQNALKKLVGDS</sequence>
<dbReference type="InterPro" id="IPR001878">
    <property type="entry name" value="Znf_CCHC"/>
</dbReference>
<feature type="compositionally biased region" description="Polar residues" evidence="2">
    <location>
        <begin position="193"/>
        <end position="214"/>
    </location>
</feature>
<evidence type="ECO:0000256" key="2">
    <source>
        <dbReference type="SAM" id="MobiDB-lite"/>
    </source>
</evidence>
<keyword evidence="1" id="KW-0863">Zinc-finger</keyword>
<feature type="domain" description="CCHC-type" evidence="3">
    <location>
        <begin position="122"/>
        <end position="137"/>
    </location>
</feature>
<evidence type="ECO:0000259" key="3">
    <source>
        <dbReference type="PROSITE" id="PS50158"/>
    </source>
</evidence>
<reference evidence="4" key="2">
    <citation type="submission" date="2021-09" db="EMBL/GenBank/DDBJ databases">
        <authorList>
            <person name="Jia N."/>
            <person name="Wang J."/>
            <person name="Shi W."/>
            <person name="Du L."/>
            <person name="Sun Y."/>
            <person name="Zhan W."/>
            <person name="Jiang J."/>
            <person name="Wang Q."/>
            <person name="Zhang B."/>
            <person name="Ji P."/>
            <person name="Sakyi L.B."/>
            <person name="Cui X."/>
            <person name="Yuan T."/>
            <person name="Jiang B."/>
            <person name="Yang W."/>
            <person name="Lam T.T.-Y."/>
            <person name="Chang Q."/>
            <person name="Ding S."/>
            <person name="Wang X."/>
            <person name="Zhu J."/>
            <person name="Ruan X."/>
            <person name="Zhao L."/>
            <person name="Wei J."/>
            <person name="Que T."/>
            <person name="Du C."/>
            <person name="Cheng J."/>
            <person name="Dai P."/>
            <person name="Han X."/>
            <person name="Huang E."/>
            <person name="Gao Y."/>
            <person name="Liu J."/>
            <person name="Shao H."/>
            <person name="Ye R."/>
            <person name="Li L."/>
            <person name="Wei W."/>
            <person name="Wang X."/>
            <person name="Wang C."/>
            <person name="Huo Q."/>
            <person name="Li W."/>
            <person name="Guo W."/>
            <person name="Chen H."/>
            <person name="Chen S."/>
            <person name="Zhou L."/>
            <person name="Zhou L."/>
            <person name="Ni X."/>
            <person name="Tian J."/>
            <person name="Zhou Y."/>
            <person name="Sheng Y."/>
            <person name="Liu T."/>
            <person name="Pan Y."/>
            <person name="Xia L."/>
            <person name="Li J."/>
            <person name="Zhao F."/>
            <person name="Cao W."/>
        </authorList>
    </citation>
    <scope>NUCLEOTIDE SEQUENCE</scope>
    <source>
        <strain evidence="4">Rmic-2018</strain>
        <tissue evidence="4">Larvae</tissue>
    </source>
</reference>
<gene>
    <name evidence="4" type="ORF">HPB51_023974</name>
</gene>
<evidence type="ECO:0000256" key="1">
    <source>
        <dbReference type="PROSITE-ProRule" id="PRU00047"/>
    </source>
</evidence>
<dbReference type="GO" id="GO:0003676">
    <property type="term" value="F:nucleic acid binding"/>
    <property type="evidence" value="ECO:0007669"/>
    <property type="project" value="InterPro"/>
</dbReference>
<comment type="caution">
    <text evidence="4">The sequence shown here is derived from an EMBL/GenBank/DDBJ whole genome shotgun (WGS) entry which is preliminary data.</text>
</comment>
<dbReference type="PROSITE" id="PS50158">
    <property type="entry name" value="ZF_CCHC"/>
    <property type="match status" value="1"/>
</dbReference>
<name>A0A9J6EV24_RHIMP</name>
<dbReference type="Gene3D" id="4.10.60.10">
    <property type="entry name" value="Zinc finger, CCHC-type"/>
    <property type="match status" value="1"/>
</dbReference>
<dbReference type="Proteomes" id="UP000821866">
    <property type="component" value="Chromosome 10"/>
</dbReference>